<dbReference type="Proteomes" id="UP001149079">
    <property type="component" value="Unassembled WGS sequence"/>
</dbReference>
<gene>
    <name evidence="1" type="ORF">N7515_009976</name>
</gene>
<reference evidence="1" key="1">
    <citation type="submission" date="2022-11" db="EMBL/GenBank/DDBJ databases">
        <authorList>
            <person name="Petersen C."/>
        </authorList>
    </citation>
    <scope>NUCLEOTIDE SEQUENCE</scope>
    <source>
        <strain evidence="1">IBT 22155</strain>
    </source>
</reference>
<keyword evidence="2" id="KW-1185">Reference proteome</keyword>
<dbReference type="EMBL" id="JAPQKL010000008">
    <property type="protein sequence ID" value="KAJ5120588.1"/>
    <property type="molecule type" value="Genomic_DNA"/>
</dbReference>
<name>A0A9W9GHG4_9EURO</name>
<proteinExistence type="predicted"/>
<dbReference type="OrthoDB" id="5422579at2759"/>
<dbReference type="RefSeq" id="XP_056517092.1">
    <property type="nucleotide sequence ID" value="XM_056670719.1"/>
</dbReference>
<protein>
    <submittedName>
        <fullName evidence="1">Uncharacterized protein</fullName>
    </submittedName>
</protein>
<evidence type="ECO:0000313" key="1">
    <source>
        <dbReference type="EMBL" id="KAJ5120588.1"/>
    </source>
</evidence>
<accession>A0A9W9GHG4</accession>
<reference evidence="1" key="2">
    <citation type="journal article" date="2023" name="IMA Fungus">
        <title>Comparative genomic study of the Penicillium genus elucidates a diverse pangenome and 15 lateral gene transfer events.</title>
        <authorList>
            <person name="Petersen C."/>
            <person name="Sorensen T."/>
            <person name="Nielsen M.R."/>
            <person name="Sondergaard T.E."/>
            <person name="Sorensen J.L."/>
            <person name="Fitzpatrick D.A."/>
            <person name="Frisvad J.C."/>
            <person name="Nielsen K.L."/>
        </authorList>
    </citation>
    <scope>NUCLEOTIDE SEQUENCE</scope>
    <source>
        <strain evidence="1">IBT 22155</strain>
    </source>
</reference>
<evidence type="ECO:0000313" key="2">
    <source>
        <dbReference type="Proteomes" id="UP001149079"/>
    </source>
</evidence>
<organism evidence="1 2">
    <name type="scientific">Penicillium bovifimosum</name>
    <dbReference type="NCBI Taxonomy" id="126998"/>
    <lineage>
        <taxon>Eukaryota</taxon>
        <taxon>Fungi</taxon>
        <taxon>Dikarya</taxon>
        <taxon>Ascomycota</taxon>
        <taxon>Pezizomycotina</taxon>
        <taxon>Eurotiomycetes</taxon>
        <taxon>Eurotiomycetidae</taxon>
        <taxon>Eurotiales</taxon>
        <taxon>Aspergillaceae</taxon>
        <taxon>Penicillium</taxon>
    </lineage>
</organism>
<sequence length="229" mass="26475">MRVLANEPNSVSVLVMTATFMPTGINCTIFDEPCEEYDHFVTVLKKPGFRRLDIALLVGGEREEDLEACWRPLLNGRLRRALGEAKGLEEFRLHTTYDRFLHYNGEYPLIPLQSIVPVEQWSKLRHFELSGLLISQDDCVSFLKTLPRSVRSIELSMLHFFHLEDWYSMLAEIRRMVSESELWGDRDAGSRPKITIGVPNPIMNTFHQSGIWIQKEVEDFVYGEGINPF</sequence>
<dbReference type="AlphaFoldDB" id="A0A9W9GHG4"/>
<comment type="caution">
    <text evidence="1">The sequence shown here is derived from an EMBL/GenBank/DDBJ whole genome shotgun (WGS) entry which is preliminary data.</text>
</comment>
<dbReference type="GeneID" id="81409890"/>